<comment type="caution">
    <text evidence="2">The sequence shown here is derived from an EMBL/GenBank/DDBJ whole genome shotgun (WGS) entry which is preliminary data.</text>
</comment>
<evidence type="ECO:0000313" key="3">
    <source>
        <dbReference type="Proteomes" id="UP000230750"/>
    </source>
</evidence>
<reference evidence="2 3" key="1">
    <citation type="journal article" date="2017" name="PLoS Biol.">
        <title>The sea cucumber genome provides insights into morphological evolution and visceral regeneration.</title>
        <authorList>
            <person name="Zhang X."/>
            <person name="Sun L."/>
            <person name="Yuan J."/>
            <person name="Sun Y."/>
            <person name="Gao Y."/>
            <person name="Zhang L."/>
            <person name="Li S."/>
            <person name="Dai H."/>
            <person name="Hamel J.F."/>
            <person name="Liu C."/>
            <person name="Yu Y."/>
            <person name="Liu S."/>
            <person name="Lin W."/>
            <person name="Guo K."/>
            <person name="Jin S."/>
            <person name="Xu P."/>
            <person name="Storey K.B."/>
            <person name="Huan P."/>
            <person name="Zhang T."/>
            <person name="Zhou Y."/>
            <person name="Zhang J."/>
            <person name="Lin C."/>
            <person name="Li X."/>
            <person name="Xing L."/>
            <person name="Huo D."/>
            <person name="Sun M."/>
            <person name="Wang L."/>
            <person name="Mercier A."/>
            <person name="Li F."/>
            <person name="Yang H."/>
            <person name="Xiang J."/>
        </authorList>
    </citation>
    <scope>NUCLEOTIDE SEQUENCE [LARGE SCALE GENOMIC DNA]</scope>
    <source>
        <strain evidence="2">Shaxun</strain>
        <tissue evidence="2">Muscle</tissue>
    </source>
</reference>
<feature type="non-terminal residue" evidence="2">
    <location>
        <position position="76"/>
    </location>
</feature>
<organism evidence="2 3">
    <name type="scientific">Stichopus japonicus</name>
    <name type="common">Sea cucumber</name>
    <dbReference type="NCBI Taxonomy" id="307972"/>
    <lineage>
        <taxon>Eukaryota</taxon>
        <taxon>Metazoa</taxon>
        <taxon>Echinodermata</taxon>
        <taxon>Eleutherozoa</taxon>
        <taxon>Echinozoa</taxon>
        <taxon>Holothuroidea</taxon>
        <taxon>Aspidochirotacea</taxon>
        <taxon>Aspidochirotida</taxon>
        <taxon>Stichopodidae</taxon>
        <taxon>Apostichopus</taxon>
    </lineage>
</organism>
<gene>
    <name evidence="2" type="ORF">BSL78_22368</name>
</gene>
<proteinExistence type="predicted"/>
<protein>
    <submittedName>
        <fullName evidence="2">Uncharacterized protein</fullName>
    </submittedName>
</protein>
<dbReference type="EMBL" id="MRZV01001084">
    <property type="protein sequence ID" value="PIK40788.1"/>
    <property type="molecule type" value="Genomic_DNA"/>
</dbReference>
<keyword evidence="1" id="KW-0472">Membrane</keyword>
<sequence>KSFSHLESANQRVMAERFVQAFNLMNCLKGGMDYTLLQAQETNRYQGFLLPLIIPNTCMVSMAIVIAAIFQMWYTS</sequence>
<evidence type="ECO:0000256" key="1">
    <source>
        <dbReference type="SAM" id="Phobius"/>
    </source>
</evidence>
<dbReference type="AlphaFoldDB" id="A0A2G8JYH0"/>
<feature type="non-terminal residue" evidence="2">
    <location>
        <position position="1"/>
    </location>
</feature>
<dbReference type="Proteomes" id="UP000230750">
    <property type="component" value="Unassembled WGS sequence"/>
</dbReference>
<name>A0A2G8JYH0_STIJA</name>
<feature type="transmembrane region" description="Helical" evidence="1">
    <location>
        <begin position="48"/>
        <end position="74"/>
    </location>
</feature>
<evidence type="ECO:0000313" key="2">
    <source>
        <dbReference type="EMBL" id="PIK40788.1"/>
    </source>
</evidence>
<keyword evidence="1" id="KW-1133">Transmembrane helix</keyword>
<keyword evidence="1" id="KW-0812">Transmembrane</keyword>
<keyword evidence="3" id="KW-1185">Reference proteome</keyword>
<accession>A0A2G8JYH0</accession>